<comment type="caution">
    <text evidence="2">The sequence shown here is derived from an EMBL/GenBank/DDBJ whole genome shotgun (WGS) entry which is preliminary data.</text>
</comment>
<dbReference type="PROSITE" id="PS51480">
    <property type="entry name" value="DHAL"/>
    <property type="match status" value="1"/>
</dbReference>
<dbReference type="InterPro" id="IPR004007">
    <property type="entry name" value="DhaL_dom"/>
</dbReference>
<accession>A0ABW1QVA6</accession>
<organism evidence="2 3">
    <name type="scientific">Nocardioides yefusunii</name>
    <dbReference type="NCBI Taxonomy" id="2500546"/>
    <lineage>
        <taxon>Bacteria</taxon>
        <taxon>Bacillati</taxon>
        <taxon>Actinomycetota</taxon>
        <taxon>Actinomycetes</taxon>
        <taxon>Propionibacteriales</taxon>
        <taxon>Nocardioidaceae</taxon>
        <taxon>Nocardioides</taxon>
    </lineage>
</organism>
<dbReference type="InterPro" id="IPR033470">
    <property type="entry name" value="FakA-like_C"/>
</dbReference>
<dbReference type="Pfam" id="PF02734">
    <property type="entry name" value="Dak2"/>
    <property type="match status" value="1"/>
</dbReference>
<protein>
    <submittedName>
        <fullName evidence="2">DAK2 domain-containing protein</fullName>
    </submittedName>
</protein>
<evidence type="ECO:0000259" key="1">
    <source>
        <dbReference type="PROSITE" id="PS51480"/>
    </source>
</evidence>
<dbReference type="Gene3D" id="1.25.40.340">
    <property type="match status" value="1"/>
</dbReference>
<dbReference type="NCBIfam" id="TIGR03599">
    <property type="entry name" value="YloV"/>
    <property type="match status" value="1"/>
</dbReference>
<dbReference type="SMART" id="SM01121">
    <property type="entry name" value="Dak1_2"/>
    <property type="match status" value="1"/>
</dbReference>
<sequence>MERVPDGIALDTVLRFVDVATDALSAAREEIDALNVYPVPDGDTGTNMFLTFSAAREAIRTAADNGAEVGPALAEFRRAALMGARGNSGVILSQLIGAVAARLERGQDETYHPGILIEALQEATEASYAAVGVPVEGTILTVSRAASDAAAAVAERRTRDGLRVTTGAVFGAAAAAAREALARTPQQLQALADAGVVDAGGRGLTVILDAAERVLTGRTVVGTTAHTFVPRIPVPVASPAGHGTDLGGDLTEEGPAYEVMYLLDATESAVATLRTRLGELGDSLVVVGAEGLWNVHVHVDDVGAAIEAGIEAGRPHRIRVTHFADQVEHQHGHGHVVEASRRGRRVVAVTAGPGLRDLFAEAGAQVVAAGPGLRPSAGEIHAAIEATGAAEVIVLPNDPDSVRVAEIAARTAQENADLRVSVIPTHAQVQGLAALAVHEPARSFEADVLEMTATARHTRHGAVTVAAKQAITTAGPCEPGDALGVIDGDFAIVGTDLLEVSTGVVSRLLGAGGDLVTLVSGAGAGADELAQECAARVEETHPLADVVVYAGGQERYQLLISVE</sequence>
<dbReference type="InterPro" id="IPR048394">
    <property type="entry name" value="FakA-like_M"/>
</dbReference>
<dbReference type="Pfam" id="PF21645">
    <property type="entry name" value="FakA-like_M"/>
    <property type="match status" value="1"/>
</dbReference>
<feature type="domain" description="DhaL" evidence="1">
    <location>
        <begin position="11"/>
        <end position="213"/>
    </location>
</feature>
<dbReference type="PANTHER" id="PTHR33434:SF4">
    <property type="entry name" value="PHOSPHATASE PROTEIN"/>
    <property type="match status" value="1"/>
</dbReference>
<dbReference type="InterPro" id="IPR019986">
    <property type="entry name" value="YloV-like"/>
</dbReference>
<dbReference type="SUPFAM" id="SSF101473">
    <property type="entry name" value="DhaL-like"/>
    <property type="match status" value="1"/>
</dbReference>
<evidence type="ECO:0000313" key="2">
    <source>
        <dbReference type="EMBL" id="MFC6153446.1"/>
    </source>
</evidence>
<keyword evidence="3" id="KW-1185">Reference proteome</keyword>
<dbReference type="RefSeq" id="WP_239022089.1">
    <property type="nucleotide sequence ID" value="NZ_CP034929.1"/>
</dbReference>
<dbReference type="Proteomes" id="UP001596098">
    <property type="component" value="Unassembled WGS sequence"/>
</dbReference>
<dbReference type="SMART" id="SM01120">
    <property type="entry name" value="Dak2"/>
    <property type="match status" value="1"/>
</dbReference>
<name>A0ABW1QVA6_9ACTN</name>
<gene>
    <name evidence="2" type="ORF">ACFPWU_07165</name>
</gene>
<dbReference type="PANTHER" id="PTHR33434">
    <property type="entry name" value="DEGV DOMAIN-CONTAINING PROTEIN DR_1986-RELATED"/>
    <property type="match status" value="1"/>
</dbReference>
<proteinExistence type="predicted"/>
<reference evidence="3" key="1">
    <citation type="journal article" date="2019" name="Int. J. Syst. Evol. Microbiol.">
        <title>The Global Catalogue of Microorganisms (GCM) 10K type strain sequencing project: providing services to taxonomists for standard genome sequencing and annotation.</title>
        <authorList>
            <consortium name="The Broad Institute Genomics Platform"/>
            <consortium name="The Broad Institute Genome Sequencing Center for Infectious Disease"/>
            <person name="Wu L."/>
            <person name="Ma J."/>
        </authorList>
    </citation>
    <scope>NUCLEOTIDE SEQUENCE [LARGE SCALE GENOMIC DNA]</scope>
    <source>
        <strain evidence="3">DFY28</strain>
    </source>
</reference>
<dbReference type="EMBL" id="JBHSQI010000003">
    <property type="protein sequence ID" value="MFC6153446.1"/>
    <property type="molecule type" value="Genomic_DNA"/>
</dbReference>
<evidence type="ECO:0000313" key="3">
    <source>
        <dbReference type="Proteomes" id="UP001596098"/>
    </source>
</evidence>
<dbReference type="Pfam" id="PF13684">
    <property type="entry name" value="FakA-like_C"/>
    <property type="match status" value="1"/>
</dbReference>
<dbReference type="InterPro" id="IPR036117">
    <property type="entry name" value="DhaL_dom_sf"/>
</dbReference>
<dbReference type="InterPro" id="IPR050270">
    <property type="entry name" value="DegV_domain_contain"/>
</dbReference>